<dbReference type="CDD" id="cd00099">
    <property type="entry name" value="IgV"/>
    <property type="match status" value="1"/>
</dbReference>
<dbReference type="SUPFAM" id="SSF48726">
    <property type="entry name" value="Immunoglobulin"/>
    <property type="match status" value="2"/>
</dbReference>
<evidence type="ECO:0000313" key="10">
    <source>
        <dbReference type="Proteomes" id="UP000736164"/>
    </source>
</evidence>
<protein>
    <submittedName>
        <fullName evidence="9">ETS1B protein</fullName>
    </submittedName>
</protein>
<dbReference type="Gene3D" id="1.25.40.420">
    <property type="match status" value="1"/>
</dbReference>
<dbReference type="Gene3D" id="2.60.40.10">
    <property type="entry name" value="Immunoglobulins"/>
    <property type="match status" value="2"/>
</dbReference>
<dbReference type="PANTHER" id="PTHR24410">
    <property type="entry name" value="HL07962P-RELATED"/>
    <property type="match status" value="1"/>
</dbReference>
<reference evidence="9" key="1">
    <citation type="journal article" date="2021" name="Cell">
        <title>Tracing the genetic footprints of vertebrate landing in non-teleost ray-finned fishes.</title>
        <authorList>
            <person name="Bi X."/>
            <person name="Wang K."/>
            <person name="Yang L."/>
            <person name="Pan H."/>
            <person name="Jiang H."/>
            <person name="Wei Q."/>
            <person name="Fang M."/>
            <person name="Yu H."/>
            <person name="Zhu C."/>
            <person name="Cai Y."/>
            <person name="He Y."/>
            <person name="Gan X."/>
            <person name="Zeng H."/>
            <person name="Yu D."/>
            <person name="Zhu Y."/>
            <person name="Jiang H."/>
            <person name="Qiu Q."/>
            <person name="Yang H."/>
            <person name="Zhang Y.E."/>
            <person name="Wang W."/>
            <person name="Zhu M."/>
            <person name="He S."/>
            <person name="Zhang G."/>
        </authorList>
    </citation>
    <scope>NUCLEOTIDE SEQUENCE</scope>
    <source>
        <strain evidence="9">Allg_001</strain>
    </source>
</reference>
<comment type="similarity">
    <text evidence="1 2">Belongs to the ETS family.</text>
</comment>
<dbReference type="CDD" id="cd18292">
    <property type="entry name" value="BTB_POZ_BTBD17"/>
    <property type="match status" value="1"/>
</dbReference>
<dbReference type="PROSITE" id="PS50097">
    <property type="entry name" value="BTB"/>
    <property type="match status" value="1"/>
</dbReference>
<dbReference type="SUPFAM" id="SSF47986">
    <property type="entry name" value="DEATH domain"/>
    <property type="match status" value="1"/>
</dbReference>
<dbReference type="PANTHER" id="PTHR24410:SF21">
    <property type="entry name" value="BTB DOMAIN-CONTAINING PROTEIN"/>
    <property type="match status" value="1"/>
</dbReference>
<evidence type="ECO:0000256" key="1">
    <source>
        <dbReference type="ARBA" id="ARBA00005562"/>
    </source>
</evidence>
<feature type="domain" description="ETS" evidence="5">
    <location>
        <begin position="905"/>
        <end position="985"/>
    </location>
</feature>
<feature type="signal peptide" evidence="4">
    <location>
        <begin position="1"/>
        <end position="18"/>
    </location>
</feature>
<dbReference type="InterPro" id="IPR003599">
    <property type="entry name" value="Ig_sub"/>
</dbReference>
<keyword evidence="4" id="KW-0732">Signal</keyword>
<dbReference type="Pfam" id="PF00651">
    <property type="entry name" value="BTB"/>
    <property type="match status" value="1"/>
</dbReference>
<evidence type="ECO:0000259" key="5">
    <source>
        <dbReference type="PROSITE" id="PS50061"/>
    </source>
</evidence>
<dbReference type="InterPro" id="IPR013783">
    <property type="entry name" value="Ig-like_fold"/>
</dbReference>
<accession>A0A8J7TJM6</accession>
<dbReference type="PROSITE" id="PS50061">
    <property type="entry name" value="ETS_DOMAIN_3"/>
    <property type="match status" value="1"/>
</dbReference>
<dbReference type="FunFam" id="1.10.10.10:FF:000347">
    <property type="entry name" value="Ets variant 2"/>
    <property type="match status" value="1"/>
</dbReference>
<evidence type="ECO:0000259" key="7">
    <source>
        <dbReference type="PROSITE" id="PS50824"/>
    </source>
</evidence>
<sequence>CNVSKWLLLVFLVQEMDAKMPPDTLDNHQEIMEELCQLFNSEDFCDVQLVINEKVFLKAHRVILAIGSDFFRNMFSNDSWQESKQNVIQLTEQDGCVDYFQDFLRYFYTGCITVNSENLFPIYMLSDKYGVLAVKQGCEKFALKNVTNCPISQAIAWCQQAAYMNFKELEEACNKFIALNMMAVAKSPEWLSLEPEYLDSLLSRPDLVVESEFELFRAVKRWLSQNKGHADEILKHVRFPLMAPEDVYDPGFLDSLPEKVKETFSSQSVLVYQVNSLPIETISLFHDVLSPPFSMRLYTSPNFGCSRKMNNFSCSSSVSIEFSTRLFQSRTSWSITSQGSCQDRYRGNPCTSSACPSWTCRVKECNLSGENHDHKLCLLLYKNIGDKWLVCHYKTYDIPHGQDVGLGNLISKSEREQCINAGKDHPHLTHRPRPVLFFKEPPAIFCSGLKSALVFALRVFRTMWKAVCLAAVVCCRVAPALEVVQPAVAFALRGETAVLPCSISPGSAAVERRIPQWYYGQRANKTANVYPENELSSAEHRGRVVMDPRGDDSLSLEIRGVRPGDHNTYYCALSCLLNQTYYRLTGNGTLLFVHEPIQMSQSPCMGKNITLSCRVVVARPDKVRLVWRKANTSLVARSFVQYVPGSGMVVIKSQLTISSSEEVETYTCLLMYDSHLCLPGESITINASGDDLSFMVDSAVTGHQSFPEVYDDLPKEFGLYSSKAGYGESGLFDLDCYSDQQYWTAHTNGGSGTAVDPAQGVYQEPSHSGQSYQTLLPVGRLAPRDENSASAVDGQNHYLPLTQEPQPAGGSAVSLEHLGCPDPSYAHGGLVFKSEPQDPPRHWSDFIPPSSGRPLREYASPPALPAERCCHRVAKHRTPRQASQRSGTETRQAAGIVAYTGSGPMQLWQFLLELLLDESCQSFISWTGDGWEFKLSDPTEVARRWGRCKNKPKMNYEKLSRGLRYYYHKNIIHKTGGKRYVYRFVCDVQGMLGKTAEELHASLNVAPKAAPSLPIYLRDGTAVRTFTHGPSPPSRNLASGFWKRFDSVFQRGMLLFALRLSPEGSVSLGDESGSGIGNPLIQTTHDAPGTGSKELMVSREGERHNQKMSKSVKDHILETLEDLEEKDLKKFKNKLCDREGEPKVPRGRVQKADAIDLVNLLVSYFTERGAAEVAIEVLRAINLNQEADELKAKF</sequence>
<dbReference type="SUPFAM" id="SSF46785">
    <property type="entry name" value="Winged helix' DNA-binding domain"/>
    <property type="match status" value="1"/>
</dbReference>
<feature type="region of interest" description="Disordered" evidence="3">
    <location>
        <begin position="1069"/>
        <end position="1090"/>
    </location>
</feature>
<dbReference type="InterPro" id="IPR007110">
    <property type="entry name" value="Ig-like_dom"/>
</dbReference>
<comment type="caution">
    <text evidence="9">The sequence shown here is derived from an EMBL/GenBank/DDBJ whole genome shotgun (WGS) entry which is preliminary data.</text>
</comment>
<dbReference type="SUPFAM" id="SSF54695">
    <property type="entry name" value="POZ domain"/>
    <property type="match status" value="1"/>
</dbReference>
<dbReference type="CDD" id="cd08321">
    <property type="entry name" value="Pyrin_ASC-like"/>
    <property type="match status" value="1"/>
</dbReference>
<dbReference type="Pfam" id="PF02758">
    <property type="entry name" value="PYRIN"/>
    <property type="match status" value="1"/>
</dbReference>
<dbReference type="InterPro" id="IPR011705">
    <property type="entry name" value="BACK"/>
</dbReference>
<evidence type="ECO:0000259" key="6">
    <source>
        <dbReference type="PROSITE" id="PS50097"/>
    </source>
</evidence>
<dbReference type="Proteomes" id="UP000736164">
    <property type="component" value="Unassembled WGS sequence"/>
</dbReference>
<feature type="chain" id="PRO_5035169124" evidence="4">
    <location>
        <begin position="19"/>
        <end position="1194"/>
    </location>
</feature>
<dbReference type="Pfam" id="PF00178">
    <property type="entry name" value="Ets"/>
    <property type="match status" value="1"/>
</dbReference>
<dbReference type="GO" id="GO:0005634">
    <property type="term" value="C:nucleus"/>
    <property type="evidence" value="ECO:0007669"/>
    <property type="project" value="UniProtKB-SubCell"/>
</dbReference>
<dbReference type="PROSITE" id="PS00346">
    <property type="entry name" value="ETS_DOMAIN_2"/>
    <property type="match status" value="1"/>
</dbReference>
<name>A0A8J7TJM6_ATRSP</name>
<dbReference type="InterPro" id="IPR000418">
    <property type="entry name" value="Ets_dom"/>
</dbReference>
<evidence type="ECO:0000256" key="2">
    <source>
        <dbReference type="RuleBase" id="RU004019"/>
    </source>
</evidence>
<dbReference type="SMART" id="SM00225">
    <property type="entry name" value="BTB"/>
    <property type="match status" value="1"/>
</dbReference>
<evidence type="ECO:0000256" key="4">
    <source>
        <dbReference type="SAM" id="SignalP"/>
    </source>
</evidence>
<dbReference type="Gene3D" id="3.30.710.10">
    <property type="entry name" value="Potassium Channel Kv1.1, Chain A"/>
    <property type="match status" value="1"/>
</dbReference>
<dbReference type="Pfam" id="PF07686">
    <property type="entry name" value="V-set"/>
    <property type="match status" value="1"/>
</dbReference>
<dbReference type="InterPro" id="IPR011029">
    <property type="entry name" value="DEATH-like_dom_sf"/>
</dbReference>
<feature type="non-terminal residue" evidence="9">
    <location>
        <position position="1"/>
    </location>
</feature>
<dbReference type="InterPro" id="IPR036179">
    <property type="entry name" value="Ig-like_dom_sf"/>
</dbReference>
<dbReference type="InterPro" id="IPR036390">
    <property type="entry name" value="WH_DNA-bd_sf"/>
</dbReference>
<feature type="domain" description="Ig-like" evidence="8">
    <location>
        <begin position="606"/>
        <end position="684"/>
    </location>
</feature>
<keyword evidence="2" id="KW-0238">DNA-binding</keyword>
<comment type="subcellular location">
    <subcellularLocation>
        <location evidence="2">Nucleus</location>
    </subcellularLocation>
</comment>
<dbReference type="SMART" id="SM00413">
    <property type="entry name" value="ETS"/>
    <property type="match status" value="1"/>
</dbReference>
<evidence type="ECO:0000256" key="3">
    <source>
        <dbReference type="SAM" id="MobiDB-lite"/>
    </source>
</evidence>
<dbReference type="AlphaFoldDB" id="A0A8J7TJM6"/>
<feature type="domain" description="Ig-like" evidence="8">
    <location>
        <begin position="479"/>
        <end position="574"/>
    </location>
</feature>
<dbReference type="GO" id="GO:0003700">
    <property type="term" value="F:DNA-binding transcription factor activity"/>
    <property type="evidence" value="ECO:0007669"/>
    <property type="project" value="InterPro"/>
</dbReference>
<dbReference type="Gene3D" id="1.10.10.10">
    <property type="entry name" value="Winged helix-like DNA-binding domain superfamily/Winged helix DNA-binding domain"/>
    <property type="match status" value="1"/>
</dbReference>
<dbReference type="SMART" id="SM00875">
    <property type="entry name" value="BACK"/>
    <property type="match status" value="1"/>
</dbReference>
<dbReference type="InterPro" id="IPR013106">
    <property type="entry name" value="Ig_V-set"/>
</dbReference>
<dbReference type="InterPro" id="IPR051481">
    <property type="entry name" value="BTB-POZ/Galectin-3-binding"/>
</dbReference>
<evidence type="ECO:0000313" key="9">
    <source>
        <dbReference type="EMBL" id="MBN3325743.1"/>
    </source>
</evidence>
<dbReference type="InterPro" id="IPR004020">
    <property type="entry name" value="DAPIN"/>
</dbReference>
<dbReference type="InterPro" id="IPR000210">
    <property type="entry name" value="BTB/POZ_dom"/>
</dbReference>
<dbReference type="PROSITE" id="PS50824">
    <property type="entry name" value="DAPIN"/>
    <property type="match status" value="1"/>
</dbReference>
<dbReference type="SMART" id="SM01289">
    <property type="entry name" value="PYRIN"/>
    <property type="match status" value="1"/>
</dbReference>
<dbReference type="EMBL" id="JAAWVO010077268">
    <property type="protein sequence ID" value="MBN3325743.1"/>
    <property type="molecule type" value="Genomic_DNA"/>
</dbReference>
<keyword evidence="10" id="KW-1185">Reference proteome</keyword>
<dbReference type="PRINTS" id="PR00454">
    <property type="entry name" value="ETSDOMAIN"/>
</dbReference>
<dbReference type="SMART" id="SM00409">
    <property type="entry name" value="IG"/>
    <property type="match status" value="1"/>
</dbReference>
<dbReference type="InterPro" id="IPR036388">
    <property type="entry name" value="WH-like_DNA-bd_sf"/>
</dbReference>
<dbReference type="CDD" id="cd18493">
    <property type="entry name" value="BACK_BTBD17"/>
    <property type="match status" value="1"/>
</dbReference>
<dbReference type="Gene3D" id="1.10.533.10">
    <property type="entry name" value="Death Domain, Fas"/>
    <property type="match status" value="1"/>
</dbReference>
<dbReference type="GO" id="GO:0043565">
    <property type="term" value="F:sequence-specific DNA binding"/>
    <property type="evidence" value="ECO:0007669"/>
    <property type="project" value="InterPro"/>
</dbReference>
<gene>
    <name evidence="9" type="primary">Ets1b</name>
    <name evidence="9" type="ORF">GTO95_0010103</name>
</gene>
<feature type="non-terminal residue" evidence="9">
    <location>
        <position position="1194"/>
    </location>
</feature>
<dbReference type="PROSITE" id="PS00345">
    <property type="entry name" value="ETS_DOMAIN_1"/>
    <property type="match status" value="1"/>
</dbReference>
<organism evidence="9 10">
    <name type="scientific">Atractosteus spatula</name>
    <name type="common">Alligator gar</name>
    <name type="synonym">Lepisosteus spatula</name>
    <dbReference type="NCBI Taxonomy" id="7917"/>
    <lineage>
        <taxon>Eukaryota</taxon>
        <taxon>Metazoa</taxon>
        <taxon>Chordata</taxon>
        <taxon>Craniata</taxon>
        <taxon>Vertebrata</taxon>
        <taxon>Euteleostomi</taxon>
        <taxon>Actinopterygii</taxon>
        <taxon>Neopterygii</taxon>
        <taxon>Holostei</taxon>
        <taxon>Semionotiformes</taxon>
        <taxon>Lepisosteidae</taxon>
        <taxon>Atractosteus</taxon>
    </lineage>
</organism>
<dbReference type="InterPro" id="IPR011333">
    <property type="entry name" value="SKP1/BTB/POZ_sf"/>
</dbReference>
<dbReference type="PROSITE" id="PS50835">
    <property type="entry name" value="IG_LIKE"/>
    <property type="match status" value="2"/>
</dbReference>
<feature type="domain" description="BTB" evidence="6">
    <location>
        <begin position="45"/>
        <end position="116"/>
    </location>
</feature>
<keyword evidence="2" id="KW-0539">Nucleus</keyword>
<dbReference type="Pfam" id="PF07707">
    <property type="entry name" value="BACK"/>
    <property type="match status" value="1"/>
</dbReference>
<feature type="domain" description="Pyrin" evidence="7">
    <location>
        <begin position="1108"/>
        <end position="1194"/>
    </location>
</feature>
<evidence type="ECO:0000259" key="8">
    <source>
        <dbReference type="PROSITE" id="PS50835"/>
    </source>
</evidence>
<proteinExistence type="inferred from homology"/>